<reference evidence="1 2" key="1">
    <citation type="submission" date="2023-10" db="EMBL/GenBank/DDBJ databases">
        <title>Chromosome-scale genome assembly provides insights into flower coloration mechanisms of Canna indica.</title>
        <authorList>
            <person name="Li C."/>
        </authorList>
    </citation>
    <scope>NUCLEOTIDE SEQUENCE [LARGE SCALE GENOMIC DNA]</scope>
    <source>
        <tissue evidence="1">Flower</tissue>
    </source>
</reference>
<name>A0AAQ3KJ27_9LILI</name>
<evidence type="ECO:0000313" key="2">
    <source>
        <dbReference type="Proteomes" id="UP001327560"/>
    </source>
</evidence>
<dbReference type="AlphaFoldDB" id="A0AAQ3KJ27"/>
<accession>A0AAQ3KJ27</accession>
<organism evidence="1 2">
    <name type="scientific">Canna indica</name>
    <name type="common">Indian-shot</name>
    <dbReference type="NCBI Taxonomy" id="4628"/>
    <lineage>
        <taxon>Eukaryota</taxon>
        <taxon>Viridiplantae</taxon>
        <taxon>Streptophyta</taxon>
        <taxon>Embryophyta</taxon>
        <taxon>Tracheophyta</taxon>
        <taxon>Spermatophyta</taxon>
        <taxon>Magnoliopsida</taxon>
        <taxon>Liliopsida</taxon>
        <taxon>Zingiberales</taxon>
        <taxon>Cannaceae</taxon>
        <taxon>Canna</taxon>
    </lineage>
</organism>
<evidence type="ECO:0000313" key="1">
    <source>
        <dbReference type="EMBL" id="WOL09529.1"/>
    </source>
</evidence>
<keyword evidence="2" id="KW-1185">Reference proteome</keyword>
<proteinExistence type="predicted"/>
<gene>
    <name evidence="1" type="ORF">Cni_G18282</name>
</gene>
<sequence length="413" mass="47355">MRGRSFDGGWKRPAGAWMWRELNVPPPKRARIPLPRPPSLYPSEYFVRAVGNPLVEYKRPMFDWEVPDESWAFWDFVPLCISGFNRNEASSLTADISTKDKDPTATFEADKRRLDEALERMQRKVDLEYELCRAFPFLSEMALLHEGQLHTREFSDTSMNSMEEQSEESTSVPMLGYYDHLDEQPSNSLDEQQLLSENSLPKLGPWLEEMQQNRQLMAMPSAVSRNDTYRFNSEPAPDFYLGPSQPCFELIPYPQSANMLSSLLGDMEQPLSSSGSGGRYCMLSCHPQHQELSSVPDVLQHFDHHHQQQQQQSVYSSRNSVIACDKQQYMDLEDSLLTLGSVDNHQHNFKYSNQRLVGSRRQRAHRISKIAPGIRACSARPAHALGHRGIRHNPVSCDLDQYMHCFSNRAGVE</sequence>
<protein>
    <submittedName>
        <fullName evidence="1">Uncharacterized protein</fullName>
    </submittedName>
</protein>
<dbReference type="Proteomes" id="UP001327560">
    <property type="component" value="Chromosome 6"/>
</dbReference>
<dbReference type="EMBL" id="CP136895">
    <property type="protein sequence ID" value="WOL09529.1"/>
    <property type="molecule type" value="Genomic_DNA"/>
</dbReference>